<dbReference type="GO" id="GO:0006355">
    <property type="term" value="P:regulation of DNA-templated transcription"/>
    <property type="evidence" value="ECO:0007669"/>
    <property type="project" value="InterPro"/>
</dbReference>
<dbReference type="Gene3D" id="3.40.50.2300">
    <property type="match status" value="1"/>
</dbReference>
<evidence type="ECO:0000256" key="3">
    <source>
        <dbReference type="ARBA" id="ARBA00023125"/>
    </source>
</evidence>
<dbReference type="FunFam" id="1.10.10.10:FF:000018">
    <property type="entry name" value="DNA-binding response regulator ResD"/>
    <property type="match status" value="1"/>
</dbReference>
<proteinExistence type="predicted"/>
<dbReference type="HOGENOM" id="CLU_000445_30_4_0"/>
<keyword evidence="1 4" id="KW-0597">Phosphoprotein</keyword>
<sequence length="243" mass="28168">MGKKILIIDDEIHILELLKLNLEIYGYEVFTTDTGNNVMSLIEKINPNIILLDLMLPGMNGIDICKKIRNNPLLNKIRILIISAKSEEIDKIVCLEIGADDYITKPFSLREMIARINAFSRRIESDSTIISNDSPVKNDVESNANYIYYKDLKIDLVKNLVYKNNNPLELTIREFKLFIFLLNNKGKVISREKIFESVWNYENNNQTRSLDVHIRKLRQKLGDENNSYIETIRGTGYKIPDNI</sequence>
<evidence type="ECO:0000256" key="4">
    <source>
        <dbReference type="PROSITE-ProRule" id="PRU00169"/>
    </source>
</evidence>
<dbReference type="BioCyc" id="FSP457404-HMP:GTSQ-2334-MONOMER"/>
<dbReference type="PANTHER" id="PTHR48111">
    <property type="entry name" value="REGULATOR OF RPOS"/>
    <property type="match status" value="1"/>
</dbReference>
<dbReference type="Pfam" id="PF00072">
    <property type="entry name" value="Response_reg"/>
    <property type="match status" value="1"/>
</dbReference>
<comment type="caution">
    <text evidence="8">The sequence shown here is derived from an EMBL/GenBank/DDBJ whole genome shotgun (WGS) entry which is preliminary data.</text>
</comment>
<evidence type="ECO:0000256" key="1">
    <source>
        <dbReference type="ARBA" id="ARBA00022553"/>
    </source>
</evidence>
<dbReference type="InterPro" id="IPR036388">
    <property type="entry name" value="WH-like_DNA-bd_sf"/>
</dbReference>
<dbReference type="GO" id="GO:0000156">
    <property type="term" value="F:phosphorelay response regulator activity"/>
    <property type="evidence" value="ECO:0007669"/>
    <property type="project" value="TreeGrafter"/>
</dbReference>
<dbReference type="SUPFAM" id="SSF52172">
    <property type="entry name" value="CheY-like"/>
    <property type="match status" value="1"/>
</dbReference>
<dbReference type="AlphaFoldDB" id="H1PV66"/>
<keyword evidence="9" id="KW-1185">Reference proteome</keyword>
<dbReference type="PROSITE" id="PS51755">
    <property type="entry name" value="OMPR_PHOB"/>
    <property type="match status" value="1"/>
</dbReference>
<feature type="DNA-binding region" description="OmpR/PhoB-type" evidence="5">
    <location>
        <begin position="144"/>
        <end position="241"/>
    </location>
</feature>
<dbReference type="InterPro" id="IPR011006">
    <property type="entry name" value="CheY-like_superfamily"/>
</dbReference>
<dbReference type="CDD" id="cd00383">
    <property type="entry name" value="trans_reg_C"/>
    <property type="match status" value="1"/>
</dbReference>
<dbReference type="PATRIC" id="fig|457404.5.peg.2828"/>
<dbReference type="PANTHER" id="PTHR48111:SF73">
    <property type="entry name" value="ALKALINE PHOSPHATASE SYNTHESIS TRANSCRIPTIONAL REGULATORY PROTEIN PHOP"/>
    <property type="match status" value="1"/>
</dbReference>
<dbReference type="InterPro" id="IPR039420">
    <property type="entry name" value="WalR-like"/>
</dbReference>
<keyword evidence="2" id="KW-0902">Two-component regulatory system</keyword>
<keyword evidence="3 5" id="KW-0238">DNA-binding</keyword>
<accession>H1PV66</accession>
<dbReference type="Gene3D" id="1.10.10.10">
    <property type="entry name" value="Winged helix-like DNA-binding domain superfamily/Winged helix DNA-binding domain"/>
    <property type="match status" value="1"/>
</dbReference>
<name>H1PV66_9FUSO</name>
<gene>
    <name evidence="8" type="ORF">HMPREF0402_02309</name>
</gene>
<evidence type="ECO:0000313" key="9">
    <source>
        <dbReference type="Proteomes" id="UP000003233"/>
    </source>
</evidence>
<dbReference type="SUPFAM" id="SSF46894">
    <property type="entry name" value="C-terminal effector domain of the bipartite response regulators"/>
    <property type="match status" value="1"/>
</dbReference>
<dbReference type="SMART" id="SM00448">
    <property type="entry name" value="REC"/>
    <property type="match status" value="1"/>
</dbReference>
<dbReference type="SMART" id="SM00862">
    <property type="entry name" value="Trans_reg_C"/>
    <property type="match status" value="1"/>
</dbReference>
<dbReference type="Proteomes" id="UP000003233">
    <property type="component" value="Unassembled WGS sequence"/>
</dbReference>
<evidence type="ECO:0000259" key="7">
    <source>
        <dbReference type="PROSITE" id="PS51755"/>
    </source>
</evidence>
<dbReference type="GO" id="GO:0005829">
    <property type="term" value="C:cytosol"/>
    <property type="evidence" value="ECO:0007669"/>
    <property type="project" value="TreeGrafter"/>
</dbReference>
<dbReference type="InterPro" id="IPR001789">
    <property type="entry name" value="Sig_transdc_resp-reg_receiver"/>
</dbReference>
<dbReference type="InterPro" id="IPR016032">
    <property type="entry name" value="Sig_transdc_resp-reg_C-effctor"/>
</dbReference>
<reference evidence="8 9" key="1">
    <citation type="submission" date="2012-07" db="EMBL/GenBank/DDBJ databases">
        <title>The Genome Sequence of Fusobacterium ulcerans 12_1B.</title>
        <authorList>
            <consortium name="The Broad Institute Genome Sequencing Platform"/>
            <person name="Earl A."/>
            <person name="Ward D."/>
            <person name="Feldgarden M."/>
            <person name="Gevers D."/>
            <person name="Strauss J."/>
            <person name="Ambrose C.E."/>
            <person name="Allen-Vercoe E."/>
            <person name="Walker B."/>
            <person name="Young S.K."/>
            <person name="Zeng Q."/>
            <person name="Gargeya S."/>
            <person name="Fitzgerald M."/>
            <person name="Haas B."/>
            <person name="Abouelleil A."/>
            <person name="Alvarado L."/>
            <person name="Arachchi H.M."/>
            <person name="Berlin A.M."/>
            <person name="Chapman S.B."/>
            <person name="Goldberg J."/>
            <person name="Griggs A."/>
            <person name="Gujja S."/>
            <person name="Hansen M."/>
            <person name="Howarth C."/>
            <person name="Imamovic A."/>
            <person name="Larimer J."/>
            <person name="McCowen C."/>
            <person name="Montmayeur A."/>
            <person name="Murphy C."/>
            <person name="Neiman D."/>
            <person name="Pearson M."/>
            <person name="Priest M."/>
            <person name="Roberts A."/>
            <person name="Saif S."/>
            <person name="Shea T."/>
            <person name="Sisk P."/>
            <person name="Sykes S."/>
            <person name="Wortman J."/>
            <person name="Nusbaum C."/>
            <person name="Birren B."/>
        </authorList>
    </citation>
    <scope>NUCLEOTIDE SEQUENCE [LARGE SCALE GENOMIC DNA]</scope>
    <source>
        <strain evidence="8 9">12_1B</strain>
    </source>
</reference>
<feature type="modified residue" description="4-aspartylphosphate" evidence="4">
    <location>
        <position position="53"/>
    </location>
</feature>
<dbReference type="InterPro" id="IPR001867">
    <property type="entry name" value="OmpR/PhoB-type_DNA-bd"/>
</dbReference>
<dbReference type="GO" id="GO:0000976">
    <property type="term" value="F:transcription cis-regulatory region binding"/>
    <property type="evidence" value="ECO:0007669"/>
    <property type="project" value="TreeGrafter"/>
</dbReference>
<evidence type="ECO:0000259" key="6">
    <source>
        <dbReference type="PROSITE" id="PS50110"/>
    </source>
</evidence>
<dbReference type="EMBL" id="AGWJ02000024">
    <property type="protein sequence ID" value="EHO80043.1"/>
    <property type="molecule type" value="Genomic_DNA"/>
</dbReference>
<feature type="domain" description="OmpR/PhoB-type" evidence="7">
    <location>
        <begin position="144"/>
        <end position="241"/>
    </location>
</feature>
<organism evidence="8 9">
    <name type="scientific">Fusobacterium ulcerans 12-1B</name>
    <dbReference type="NCBI Taxonomy" id="457404"/>
    <lineage>
        <taxon>Bacteria</taxon>
        <taxon>Fusobacteriati</taxon>
        <taxon>Fusobacteriota</taxon>
        <taxon>Fusobacteriia</taxon>
        <taxon>Fusobacteriales</taxon>
        <taxon>Fusobacteriaceae</taxon>
        <taxon>Fusobacterium</taxon>
    </lineage>
</organism>
<feature type="domain" description="Response regulatory" evidence="6">
    <location>
        <begin position="4"/>
        <end position="120"/>
    </location>
</feature>
<evidence type="ECO:0000256" key="2">
    <source>
        <dbReference type="ARBA" id="ARBA00023012"/>
    </source>
</evidence>
<protein>
    <submittedName>
        <fullName evidence="8">Uncharacterized protein</fullName>
    </submittedName>
</protein>
<dbReference type="Pfam" id="PF00486">
    <property type="entry name" value="Trans_reg_C"/>
    <property type="match status" value="1"/>
</dbReference>
<evidence type="ECO:0000256" key="5">
    <source>
        <dbReference type="PROSITE-ProRule" id="PRU01091"/>
    </source>
</evidence>
<dbReference type="GO" id="GO:0032993">
    <property type="term" value="C:protein-DNA complex"/>
    <property type="evidence" value="ECO:0007669"/>
    <property type="project" value="TreeGrafter"/>
</dbReference>
<dbReference type="RefSeq" id="WP_008698018.1">
    <property type="nucleotide sequence ID" value="NZ_KE161009.1"/>
</dbReference>
<evidence type="ECO:0000313" key="8">
    <source>
        <dbReference type="EMBL" id="EHO80043.1"/>
    </source>
</evidence>
<dbReference type="PROSITE" id="PS50110">
    <property type="entry name" value="RESPONSE_REGULATORY"/>
    <property type="match status" value="1"/>
</dbReference>